<dbReference type="PANTHER" id="PTHR12652:SF19">
    <property type="entry name" value="PEROXISOMAL BIOGENESIS FACTOR 11"/>
    <property type="match status" value="1"/>
</dbReference>
<dbReference type="PANTHER" id="PTHR12652">
    <property type="entry name" value="PEROXISOMAL BIOGENESIS FACTOR 11"/>
    <property type="match status" value="1"/>
</dbReference>
<sequence>MSSISFPGHPSHSLHDSQYSFASESIEITPSRSTSHSGFQMNPLSSHPPARTPRTSVASSHFTSVSASVYDTMDDVGERQVEAEVERDQDVDEDDEEEVPEEEVAKASIRKEDVWREMVRTSEGRDKAFKLIQYTIRVYLFFHTKLSSSFLRGVLTRPWIKELVKRMTSTMSGLSFTRKMLLLFNWLTPLTLITAQQNSSITPDYTSKHPSTSSKPTQKPFLESLLTAPPPLLLDLVNALADDLYALSLLGLLSKRSGERASRFADWCWWLSTIAGLIENEVERGVIGGLRAEGGVFVSFCGLS</sequence>
<evidence type="ECO:0000256" key="5">
    <source>
        <dbReference type="SAM" id="MobiDB-lite"/>
    </source>
</evidence>
<evidence type="ECO:0000256" key="3">
    <source>
        <dbReference type="ARBA" id="ARBA00023140"/>
    </source>
</evidence>
<dbReference type="GO" id="GO:0016559">
    <property type="term" value="P:peroxisome fission"/>
    <property type="evidence" value="ECO:0007669"/>
    <property type="project" value="InterPro"/>
</dbReference>
<evidence type="ECO:0000256" key="1">
    <source>
        <dbReference type="ARBA" id="ARBA00022593"/>
    </source>
</evidence>
<organism evidence="6 7">
    <name type="scientific">Paramarasmius palmivorus</name>
    <dbReference type="NCBI Taxonomy" id="297713"/>
    <lineage>
        <taxon>Eukaryota</taxon>
        <taxon>Fungi</taxon>
        <taxon>Dikarya</taxon>
        <taxon>Basidiomycota</taxon>
        <taxon>Agaricomycotina</taxon>
        <taxon>Agaricomycetes</taxon>
        <taxon>Agaricomycetidae</taxon>
        <taxon>Agaricales</taxon>
        <taxon>Marasmiineae</taxon>
        <taxon>Marasmiaceae</taxon>
        <taxon>Paramarasmius</taxon>
    </lineage>
</organism>
<feature type="region of interest" description="Disordered" evidence="5">
    <location>
        <begin position="23"/>
        <end position="59"/>
    </location>
</feature>
<reference evidence="6 7" key="1">
    <citation type="submission" date="2024-01" db="EMBL/GenBank/DDBJ databases">
        <title>A draft genome for a cacao thread blight-causing isolate of Paramarasmius palmivorus.</title>
        <authorList>
            <person name="Baruah I.K."/>
            <person name="Bukari Y."/>
            <person name="Amoako-Attah I."/>
            <person name="Meinhardt L.W."/>
            <person name="Bailey B.A."/>
            <person name="Cohen S.P."/>
        </authorList>
    </citation>
    <scope>NUCLEOTIDE SEQUENCE [LARGE SCALE GENOMIC DNA]</scope>
    <source>
        <strain evidence="6 7">GH-12</strain>
    </source>
</reference>
<keyword evidence="2" id="KW-0472">Membrane</keyword>
<feature type="compositionally biased region" description="Polar residues" evidence="5">
    <location>
        <begin position="23"/>
        <end position="45"/>
    </location>
</feature>
<keyword evidence="3" id="KW-0576">Peroxisome</keyword>
<evidence type="ECO:0000256" key="4">
    <source>
        <dbReference type="ARBA" id="ARBA00046271"/>
    </source>
</evidence>
<protein>
    <submittedName>
        <fullName evidence="6">Uncharacterized protein</fullName>
    </submittedName>
</protein>
<comment type="subcellular location">
    <subcellularLocation>
        <location evidence="4">Peroxisome membrane</location>
    </subcellularLocation>
</comment>
<keyword evidence="7" id="KW-1185">Reference proteome</keyword>
<dbReference type="Pfam" id="PF05648">
    <property type="entry name" value="PEX11"/>
    <property type="match status" value="1"/>
</dbReference>
<feature type="compositionally biased region" description="Acidic residues" evidence="5">
    <location>
        <begin position="89"/>
        <end position="102"/>
    </location>
</feature>
<comment type="caution">
    <text evidence="6">The sequence shown here is derived from an EMBL/GenBank/DDBJ whole genome shotgun (WGS) entry which is preliminary data.</text>
</comment>
<feature type="region of interest" description="Disordered" evidence="5">
    <location>
        <begin position="82"/>
        <end position="105"/>
    </location>
</feature>
<accession>A0AAW0DD61</accession>
<dbReference type="GO" id="GO:0005778">
    <property type="term" value="C:peroxisomal membrane"/>
    <property type="evidence" value="ECO:0007669"/>
    <property type="project" value="UniProtKB-SubCell"/>
</dbReference>
<evidence type="ECO:0000313" key="7">
    <source>
        <dbReference type="Proteomes" id="UP001383192"/>
    </source>
</evidence>
<evidence type="ECO:0000313" key="6">
    <source>
        <dbReference type="EMBL" id="KAK7049670.1"/>
    </source>
</evidence>
<dbReference type="Proteomes" id="UP001383192">
    <property type="component" value="Unassembled WGS sequence"/>
</dbReference>
<name>A0AAW0DD61_9AGAR</name>
<dbReference type="EMBL" id="JAYKXP010000016">
    <property type="protein sequence ID" value="KAK7049670.1"/>
    <property type="molecule type" value="Genomic_DNA"/>
</dbReference>
<proteinExistence type="predicted"/>
<keyword evidence="1" id="KW-0962">Peroxisome biogenesis</keyword>
<dbReference type="InterPro" id="IPR008733">
    <property type="entry name" value="PEX11"/>
</dbReference>
<evidence type="ECO:0000256" key="2">
    <source>
        <dbReference type="ARBA" id="ARBA00023136"/>
    </source>
</evidence>
<gene>
    <name evidence="6" type="ORF">VNI00_005701</name>
</gene>
<dbReference type="AlphaFoldDB" id="A0AAW0DD61"/>